<evidence type="ECO:0000259" key="6">
    <source>
        <dbReference type="Pfam" id="PF13191"/>
    </source>
</evidence>
<dbReference type="SMART" id="SM00248">
    <property type="entry name" value="ANK"/>
    <property type="match status" value="18"/>
</dbReference>
<evidence type="ECO:0000256" key="5">
    <source>
        <dbReference type="SAM" id="MobiDB-lite"/>
    </source>
</evidence>
<dbReference type="InterPro" id="IPR036770">
    <property type="entry name" value="Ankyrin_rpt-contain_sf"/>
</dbReference>
<feature type="non-terminal residue" evidence="9">
    <location>
        <position position="1"/>
    </location>
</feature>
<proteinExistence type="predicted"/>
<feature type="region of interest" description="Disordered" evidence="5">
    <location>
        <begin position="1266"/>
        <end position="1339"/>
    </location>
</feature>
<feature type="repeat" description="ANK" evidence="4">
    <location>
        <begin position="931"/>
        <end position="963"/>
    </location>
</feature>
<reference evidence="9" key="1">
    <citation type="journal article" date="2021" name="Cell">
        <title>Tracing the genetic footprints of vertebrate landing in non-teleost ray-finned fishes.</title>
        <authorList>
            <person name="Bi X."/>
            <person name="Wang K."/>
            <person name="Yang L."/>
            <person name="Pan H."/>
            <person name="Jiang H."/>
            <person name="Wei Q."/>
            <person name="Fang M."/>
            <person name="Yu H."/>
            <person name="Zhu C."/>
            <person name="Cai Y."/>
            <person name="He Y."/>
            <person name="Gan X."/>
            <person name="Zeng H."/>
            <person name="Yu D."/>
            <person name="Zhu Y."/>
            <person name="Jiang H."/>
            <person name="Qiu Q."/>
            <person name="Yang H."/>
            <person name="Zhang Y.E."/>
            <person name="Wang W."/>
            <person name="Zhu M."/>
            <person name="He S."/>
            <person name="Zhang G."/>
        </authorList>
    </citation>
    <scope>NUCLEOTIDE SEQUENCE</scope>
    <source>
        <strain evidence="9">Pddl_001</strain>
    </source>
</reference>
<dbReference type="Pfam" id="PF00023">
    <property type="entry name" value="Ank"/>
    <property type="match status" value="4"/>
</dbReference>
<dbReference type="InterPro" id="IPR058018">
    <property type="entry name" value="AAA_lid_TANC1/2"/>
</dbReference>
<name>A0ABS2XBV9_POLSP</name>
<dbReference type="PANTHER" id="PTHR24173">
    <property type="entry name" value="ANKYRIN REPEAT CONTAINING"/>
    <property type="match status" value="1"/>
</dbReference>
<feature type="repeat" description="ANK" evidence="4">
    <location>
        <begin position="789"/>
        <end position="821"/>
    </location>
</feature>
<evidence type="ECO:0000313" key="10">
    <source>
        <dbReference type="Proteomes" id="UP001166093"/>
    </source>
</evidence>
<evidence type="ECO:0000256" key="1">
    <source>
        <dbReference type="ARBA" id="ARBA00022553"/>
    </source>
</evidence>
<feature type="compositionally biased region" description="Low complexity" evidence="5">
    <location>
        <begin position="1231"/>
        <end position="1242"/>
    </location>
</feature>
<feature type="repeat" description="ANK" evidence="4">
    <location>
        <begin position="896"/>
        <end position="928"/>
    </location>
</feature>
<evidence type="ECO:0000259" key="7">
    <source>
        <dbReference type="Pfam" id="PF25520"/>
    </source>
</evidence>
<comment type="caution">
    <text evidence="9">The sequence shown here is derived from an EMBL/GenBank/DDBJ whole genome shotgun (WGS) entry which is preliminary data.</text>
</comment>
<dbReference type="Gene3D" id="1.25.40.20">
    <property type="entry name" value="Ankyrin repeat-containing domain"/>
    <property type="match status" value="6"/>
</dbReference>
<feature type="compositionally biased region" description="Polar residues" evidence="5">
    <location>
        <begin position="1317"/>
        <end position="1329"/>
    </location>
</feature>
<gene>
    <name evidence="9" type="primary">Ankrd50</name>
    <name evidence="9" type="ORF">GTO93_0015061</name>
</gene>
<protein>
    <submittedName>
        <fullName evidence="9">ANR50 protein</fullName>
    </submittedName>
</protein>
<keyword evidence="3 4" id="KW-0040">ANK repeat</keyword>
<dbReference type="InterPro" id="IPR002110">
    <property type="entry name" value="Ankyrin_rpt"/>
</dbReference>
<evidence type="ECO:0000259" key="8">
    <source>
        <dbReference type="Pfam" id="PF25521"/>
    </source>
</evidence>
<feature type="repeat" description="ANK" evidence="4">
    <location>
        <begin position="577"/>
        <end position="609"/>
    </location>
</feature>
<dbReference type="Pfam" id="PF13191">
    <property type="entry name" value="AAA_16"/>
    <property type="match status" value="1"/>
</dbReference>
<accession>A0ABS2XBV9</accession>
<dbReference type="Pfam" id="PF12796">
    <property type="entry name" value="Ank_2"/>
    <property type="match status" value="5"/>
</dbReference>
<feature type="compositionally biased region" description="Polar residues" evidence="5">
    <location>
        <begin position="1299"/>
        <end position="1309"/>
    </location>
</feature>
<evidence type="ECO:0000256" key="4">
    <source>
        <dbReference type="PROSITE-ProRule" id="PRU00023"/>
    </source>
</evidence>
<dbReference type="Pfam" id="PF25520">
    <property type="entry name" value="AAA_lid_TANC1"/>
    <property type="match status" value="1"/>
</dbReference>
<feature type="repeat" description="ANK" evidence="4">
    <location>
        <begin position="610"/>
        <end position="632"/>
    </location>
</feature>
<feature type="repeat" description="ANK" evidence="4">
    <location>
        <begin position="1064"/>
        <end position="1089"/>
    </location>
</feature>
<feature type="repeat" description="ANK" evidence="4">
    <location>
        <begin position="1031"/>
        <end position="1063"/>
    </location>
</feature>
<feature type="region of interest" description="Disordered" evidence="5">
    <location>
        <begin position="1163"/>
        <end position="1242"/>
    </location>
</feature>
<feature type="domain" description="TANC1/2-like AAA+ ATPase lid" evidence="7">
    <location>
        <begin position="269"/>
        <end position="353"/>
    </location>
</feature>
<feature type="repeat" description="ANK" evidence="4">
    <location>
        <begin position="650"/>
        <end position="682"/>
    </location>
</feature>
<feature type="compositionally biased region" description="Polar residues" evidence="5">
    <location>
        <begin position="1279"/>
        <end position="1289"/>
    </location>
</feature>
<dbReference type="SUPFAM" id="SSF48403">
    <property type="entry name" value="Ankyrin repeat"/>
    <property type="match status" value="2"/>
</dbReference>
<keyword evidence="2" id="KW-0677">Repeat</keyword>
<organism evidence="9 10">
    <name type="scientific">Polyodon spathula</name>
    <name type="common">North American paddlefish</name>
    <name type="synonym">Squalus spathula</name>
    <dbReference type="NCBI Taxonomy" id="7913"/>
    <lineage>
        <taxon>Eukaryota</taxon>
        <taxon>Metazoa</taxon>
        <taxon>Chordata</taxon>
        <taxon>Craniata</taxon>
        <taxon>Vertebrata</taxon>
        <taxon>Euteleostomi</taxon>
        <taxon>Actinopterygii</taxon>
        <taxon>Chondrostei</taxon>
        <taxon>Acipenseriformes</taxon>
        <taxon>Polyodontidae</taxon>
        <taxon>Polyodon</taxon>
    </lineage>
</organism>
<feature type="repeat" description="ANK" evidence="4">
    <location>
        <begin position="964"/>
        <end position="996"/>
    </location>
</feature>
<feature type="domain" description="Orc1-like AAA ATPase" evidence="6">
    <location>
        <begin position="10"/>
        <end position="77"/>
    </location>
</feature>
<feature type="repeat" description="ANK" evidence="4">
    <location>
        <begin position="1099"/>
        <end position="1131"/>
    </location>
</feature>
<dbReference type="PROSITE" id="PS50088">
    <property type="entry name" value="ANK_REPEAT"/>
    <property type="match status" value="15"/>
</dbReference>
<feature type="repeat" description="ANK" evidence="4">
    <location>
        <begin position="830"/>
        <end position="862"/>
    </location>
</feature>
<dbReference type="InterPro" id="IPR058056">
    <property type="entry name" value="WH_TANC1/2"/>
</dbReference>
<feature type="non-terminal residue" evidence="9">
    <location>
        <position position="1466"/>
    </location>
</feature>
<evidence type="ECO:0000313" key="9">
    <source>
        <dbReference type="EMBL" id="MBN3271718.1"/>
    </source>
</evidence>
<feature type="domain" description="TANC1/2-like winged helix" evidence="8">
    <location>
        <begin position="354"/>
        <end position="478"/>
    </location>
</feature>
<evidence type="ECO:0000256" key="2">
    <source>
        <dbReference type="ARBA" id="ARBA00022737"/>
    </source>
</evidence>
<dbReference type="PANTHER" id="PTHR24173:SF74">
    <property type="entry name" value="ANKYRIN REPEAT DOMAIN-CONTAINING PROTEIN 16"/>
    <property type="match status" value="1"/>
</dbReference>
<dbReference type="PRINTS" id="PR01415">
    <property type="entry name" value="ANKYRIN"/>
</dbReference>
<dbReference type="Pfam" id="PF25521">
    <property type="entry name" value="WHD_TANC1"/>
    <property type="match status" value="1"/>
</dbReference>
<dbReference type="Proteomes" id="UP001166093">
    <property type="component" value="Unassembled WGS sequence"/>
</dbReference>
<sequence>MSVSRLQGRRFYCRDWALYKLQHWLETRASGRILGVLVTGGPGSGKTAFCTEVLWPTSEAGTRVDLASRCLAHHFCQREDERTVSVPEFILGLVEQLRRSPLLPGYFEKLEEPSVKAALEPNQCEKDPDEAFKREGLGRQGNPRFTAHQRLLWLKRHLRVCCGAIQICVGLWHYRSDGFTMDPWTVLLPLLDLPLPSQNLLLIVESLDSGPVAGAGQEGHAAGKSRTIAELLSSHQQLLPPWLLLVCSVRRQNKALHKMFLGFRKLCLDDLRKAHTVRDVQQYILWRLDQERALRRHLTHETADMLNQLHIKSNGCFLFLERVLDGVAENFVAIREIRDIPGTLNGLYLWLCQRLFPRKLFSRVQPLLNVLLASPRPLNLEELYTAVWTRDTTLTPIDFHHHLDALSKLLVDGPSSTKLLFHASFAEWLMDVKYCTQKYLCSLAEGHAMLAMSLTLRGPQLSPNEIHQLAFHLVNSNLQPENPTLLALWMVWCGIPSLADNSLTNEPFPPTSAQQVLQLLVKAGAYPASSSGRVRNWSSSVGCAVSGGMIRKALEQEDSVRVLLENGMSVNQMDPGDGRTLLASAAHAGSTDVVAFLLSKGADAQIQDHQGQTPVMLAARQGHARVIQCLLEWAQREEAVPHLVNHADREGWTALRSAAWGGHAEAVRILLEAGAEVDGSDCEGRTALRAAAWGGHEEILCTLLNYGAQVDQPDREGRTPLIAAAYMGHKKTVELLLDHGAQVDVQDSDGRTALSVAAQCVPSAAGLGYCEVVGLLLERGADPGHKDRDGMTPLLLAAYEGHAEVVELLLEAGADVDEAAGSQRGSHISTAVTPLLAAASMGHVFVVNTLLFWGAAVDAIDGEGRTALSLAAAQGNVEVVRTLLDRGLDENHRDDLGWTPLHSAACEGHLAVCAALTKQGSAARVTEVDNDGRTPLVLAAQEGHCDCVRLLLKRHSPLDHRGYDGRSALSASALEGHVDVVELLLRCGSELDVRDAEGRPLLYLLVLEGLHNMVGLLLEKGGVPLESRDTEGRTALHVASWQGQLECVSLLLCHSADANALDGKGRSPLHSAAWQGHAVIARLLIESGAANVDQACRQHGATALCIAAQEGHTAVVSVLLEKGANPNHIDLYRRTPAEVAGKRGHGKIVRLLESYGAPPYCGFLPPSPLQQQKTSTMKTHSPGITSASSGNSKDASMELRQPPCHQHPHHMSSSPSGSPESTTERCNSLVTSENSLQSSKTSSSTYHSLATAQTVPVDSLSFTHQIQQHSLPRSRNRHSNLVSPTSSLYISDGKPKTIPLQSEPSTAPTTPYRHRTPLSSPTLGKSIMNSPKAKTPTNMNVGVLSSVPEKTDSPQPTGGGKWNSFMASLGVTPGHDSPIRPFRGWDSPPLGYPAVVESQQKNGEAPCKPFVSTPSKTTTGIPHSALVPEPLIAITTLDPQLNLKQAIKLQFEGPTSALSYKRETPM</sequence>
<feature type="compositionally biased region" description="Polar residues" evidence="5">
    <location>
        <begin position="1169"/>
        <end position="1194"/>
    </location>
</feature>
<keyword evidence="1" id="KW-0597">Phosphoprotein</keyword>
<feature type="repeat" description="ANK" evidence="4">
    <location>
        <begin position="716"/>
        <end position="748"/>
    </location>
</feature>
<keyword evidence="10" id="KW-1185">Reference proteome</keyword>
<feature type="compositionally biased region" description="Low complexity" evidence="5">
    <location>
        <begin position="1211"/>
        <end position="1221"/>
    </location>
</feature>
<dbReference type="EMBL" id="JAAWVQ010013308">
    <property type="protein sequence ID" value="MBN3271718.1"/>
    <property type="molecule type" value="Genomic_DNA"/>
</dbReference>
<feature type="repeat" description="ANK" evidence="4">
    <location>
        <begin position="683"/>
        <end position="715"/>
    </location>
</feature>
<dbReference type="InterPro" id="IPR041664">
    <property type="entry name" value="AAA_16"/>
</dbReference>
<dbReference type="PROSITE" id="PS50297">
    <property type="entry name" value="ANK_REP_REGION"/>
    <property type="match status" value="12"/>
</dbReference>
<feature type="repeat" description="ANK" evidence="4">
    <location>
        <begin position="863"/>
        <end position="895"/>
    </location>
</feature>
<feature type="repeat" description="ANK" evidence="4">
    <location>
        <begin position="749"/>
        <end position="788"/>
    </location>
</feature>
<evidence type="ECO:0000256" key="3">
    <source>
        <dbReference type="ARBA" id="ARBA00023043"/>
    </source>
</evidence>